<dbReference type="EMBL" id="FPBO01000025">
    <property type="protein sequence ID" value="SFV06548.1"/>
    <property type="molecule type" value="Genomic_DNA"/>
</dbReference>
<reference evidence="2" key="1">
    <citation type="submission" date="2016-10" db="EMBL/GenBank/DDBJ databases">
        <authorList>
            <person name="Varghese N."/>
            <person name="Submissions S."/>
        </authorList>
    </citation>
    <scope>NUCLEOTIDE SEQUENCE [LARGE SCALE GENOMIC DNA]</scope>
    <source>
        <strain evidence="2">CGMCC 1.11014</strain>
    </source>
</reference>
<dbReference type="AlphaFoldDB" id="A0A1I7LA86"/>
<dbReference type="STRING" id="1035707.SAMN05216552_102573"/>
<evidence type="ECO:0000313" key="2">
    <source>
        <dbReference type="Proteomes" id="UP000199391"/>
    </source>
</evidence>
<keyword evidence="2" id="KW-1185">Reference proteome</keyword>
<sequence length="34" mass="3845">MTRNGMLQSLWKLLRGAVLMIASHPRGRNPRDPA</sequence>
<proteinExistence type="predicted"/>
<evidence type="ECO:0000313" key="1">
    <source>
        <dbReference type="EMBL" id="SFV06548.1"/>
    </source>
</evidence>
<name>A0A1I7LA86_9BURK</name>
<protein>
    <submittedName>
        <fullName evidence="1">Uncharacterized protein</fullName>
    </submittedName>
</protein>
<accession>A0A1I7LA86</accession>
<dbReference type="Proteomes" id="UP000199391">
    <property type="component" value="Unassembled WGS sequence"/>
</dbReference>
<organism evidence="1 2">
    <name type="scientific">Pseudoduganella namucuonensis</name>
    <dbReference type="NCBI Taxonomy" id="1035707"/>
    <lineage>
        <taxon>Bacteria</taxon>
        <taxon>Pseudomonadati</taxon>
        <taxon>Pseudomonadota</taxon>
        <taxon>Betaproteobacteria</taxon>
        <taxon>Burkholderiales</taxon>
        <taxon>Oxalobacteraceae</taxon>
        <taxon>Telluria group</taxon>
        <taxon>Pseudoduganella</taxon>
    </lineage>
</organism>
<gene>
    <name evidence="1" type="ORF">SAMN05216552_102573</name>
</gene>